<dbReference type="Proteomes" id="UP000051887">
    <property type="component" value="Unassembled WGS sequence"/>
</dbReference>
<proteinExistence type="inferred from homology"/>
<evidence type="ECO:0000313" key="7">
    <source>
        <dbReference type="EMBL" id="CUH67282.1"/>
    </source>
</evidence>
<dbReference type="RefSeq" id="WP_058244969.1">
    <property type="nucleotide sequence ID" value="NZ_CYSB01000029.1"/>
</dbReference>
<dbReference type="EMBL" id="CYSC01000043">
    <property type="protein sequence ID" value="CUH73822.1"/>
    <property type="molecule type" value="Genomic_DNA"/>
</dbReference>
<keyword evidence="4 6" id="KW-1133">Transmembrane helix</keyword>
<evidence type="ECO:0000256" key="2">
    <source>
        <dbReference type="ARBA" id="ARBA00008564"/>
    </source>
</evidence>
<dbReference type="OrthoDB" id="5868344at2"/>
<dbReference type="Pfam" id="PF02361">
    <property type="entry name" value="CbiQ"/>
    <property type="match status" value="1"/>
</dbReference>
<dbReference type="EMBL" id="CYSB01000029">
    <property type="protein sequence ID" value="CUH67282.1"/>
    <property type="molecule type" value="Genomic_DNA"/>
</dbReference>
<name>A0A0P1FXN4_9RHOB</name>
<gene>
    <name evidence="8" type="primary">bioN</name>
    <name evidence="7" type="ORF">TL5118_02124</name>
    <name evidence="8" type="ORF">TL5120_03639</name>
</gene>
<reference evidence="7 9" key="1">
    <citation type="submission" date="2015-09" db="EMBL/GenBank/DDBJ databases">
        <authorList>
            <person name="Rodrigo-Torres L."/>
            <person name="Arahal D.R."/>
        </authorList>
    </citation>
    <scope>NUCLEOTIDE SEQUENCE [LARGE SCALE GENOMIC DNA]</scope>
    <source>
        <strain evidence="7 9">CECT 5118</strain>
    </source>
</reference>
<keyword evidence="3 6" id="KW-0812">Transmembrane</keyword>
<reference evidence="8 10" key="2">
    <citation type="submission" date="2015-09" db="EMBL/GenBank/DDBJ databases">
        <authorList>
            <consortium name="Swine Surveillance"/>
        </authorList>
    </citation>
    <scope>NUCLEOTIDE SEQUENCE [LARGE SCALE GENOMIC DNA]</scope>
    <source>
        <strain evidence="8 10">5120</strain>
    </source>
</reference>
<evidence type="ECO:0000256" key="3">
    <source>
        <dbReference type="ARBA" id="ARBA00022692"/>
    </source>
</evidence>
<evidence type="ECO:0000313" key="8">
    <source>
        <dbReference type="EMBL" id="CUH73822.1"/>
    </source>
</evidence>
<feature type="transmembrane region" description="Helical" evidence="6">
    <location>
        <begin position="88"/>
        <end position="112"/>
    </location>
</feature>
<feature type="transmembrane region" description="Helical" evidence="6">
    <location>
        <begin position="20"/>
        <end position="53"/>
    </location>
</feature>
<organism evidence="8 10">
    <name type="scientific">Thalassovita autumnalis</name>
    <dbReference type="NCBI Taxonomy" id="2072972"/>
    <lineage>
        <taxon>Bacteria</taxon>
        <taxon>Pseudomonadati</taxon>
        <taxon>Pseudomonadota</taxon>
        <taxon>Alphaproteobacteria</taxon>
        <taxon>Rhodobacterales</taxon>
        <taxon>Roseobacteraceae</taxon>
        <taxon>Thalassovita</taxon>
    </lineage>
</organism>
<protein>
    <submittedName>
        <fullName evidence="8">Energy-coupling factor transporter transmembrane protein BioN</fullName>
    </submittedName>
</protein>
<comment type="subcellular location">
    <subcellularLocation>
        <location evidence="1">Membrane</location>
        <topology evidence="1">Multi-pass membrane protein</topology>
    </subcellularLocation>
</comment>
<sequence length="199" mass="22118">MISLTSEVRTPYHSWPAGRKLLGLCLFTVAVFYLEQSVAALLVMGAVACAYLVAGRRFARQGLRLIRPVFWVSLIIMTYHVLTRDVEAGLLVCMRLATAVAAANLVTLTTALEDMLDVMERLMARLFIGAKIRRRIALSVTLVIRFIPELTRKGGTLIEAWRARSTKKFSWKLLLPFALLALDDAEQVAEALKARGGVE</sequence>
<feature type="transmembrane region" description="Helical" evidence="6">
    <location>
        <begin position="65"/>
        <end position="82"/>
    </location>
</feature>
<evidence type="ECO:0000256" key="1">
    <source>
        <dbReference type="ARBA" id="ARBA00004141"/>
    </source>
</evidence>
<evidence type="ECO:0000256" key="6">
    <source>
        <dbReference type="SAM" id="Phobius"/>
    </source>
</evidence>
<dbReference type="GO" id="GO:0005886">
    <property type="term" value="C:plasma membrane"/>
    <property type="evidence" value="ECO:0007669"/>
    <property type="project" value="UniProtKB-ARBA"/>
</dbReference>
<comment type="similarity">
    <text evidence="2">Belongs to the CbiQ family.</text>
</comment>
<evidence type="ECO:0000256" key="4">
    <source>
        <dbReference type="ARBA" id="ARBA00022989"/>
    </source>
</evidence>
<keyword evidence="5 6" id="KW-0472">Membrane</keyword>
<dbReference type="Proteomes" id="UP000051086">
    <property type="component" value="Unassembled WGS sequence"/>
</dbReference>
<dbReference type="AlphaFoldDB" id="A0A0P1FXN4"/>
<evidence type="ECO:0000256" key="5">
    <source>
        <dbReference type="ARBA" id="ARBA00023136"/>
    </source>
</evidence>
<keyword evidence="9" id="KW-1185">Reference proteome</keyword>
<evidence type="ECO:0000313" key="10">
    <source>
        <dbReference type="Proteomes" id="UP000051887"/>
    </source>
</evidence>
<accession>A0A0P1FXN4</accession>
<dbReference type="InterPro" id="IPR003339">
    <property type="entry name" value="ABC/ECF_trnsptr_transmembrane"/>
</dbReference>
<dbReference type="CDD" id="cd16914">
    <property type="entry name" value="EcfT"/>
    <property type="match status" value="1"/>
</dbReference>
<evidence type="ECO:0000313" key="9">
    <source>
        <dbReference type="Proteomes" id="UP000051086"/>
    </source>
</evidence>